<dbReference type="OrthoDB" id="1918216at2"/>
<evidence type="ECO:0000313" key="1">
    <source>
        <dbReference type="EMBL" id="APC41056.1"/>
    </source>
</evidence>
<dbReference type="STRING" id="1552.A7L45_13715"/>
<dbReference type="RefSeq" id="WP_071613350.1">
    <property type="nucleotide sequence ID" value="NZ_CP015756.1"/>
</dbReference>
<keyword evidence="2" id="KW-1185">Reference proteome</keyword>
<dbReference type="KEGG" id="ceu:A7L45_13715"/>
<sequence>MATVKHQIVDCDECKHKFKLKPSILKTEKVGEEVERTYFKCPKCKHKFIVVYKDKEFNNNLIEIDNIRKKATKVSANNKDLKELINLQNKLHERNLEISGMYKKIYGA</sequence>
<organism evidence="1 2">
    <name type="scientific">Clostridium estertheticum subsp. estertheticum</name>
    <dbReference type="NCBI Taxonomy" id="1552"/>
    <lineage>
        <taxon>Bacteria</taxon>
        <taxon>Bacillati</taxon>
        <taxon>Bacillota</taxon>
        <taxon>Clostridia</taxon>
        <taxon>Eubacteriales</taxon>
        <taxon>Clostridiaceae</taxon>
        <taxon>Clostridium</taxon>
    </lineage>
</organism>
<reference evidence="2" key="1">
    <citation type="journal article" date="2016" name="Front. Microbiol.">
        <title>Complete Genome Sequence of Clostridium estertheticum DSM 8809, a Microbe Identified in Spoiled Vacuum Packed Beef.</title>
        <authorList>
            <person name="Yu Z."/>
            <person name="Gunn L."/>
            <person name="Brennan E."/>
            <person name="Reid R."/>
            <person name="Wall P.G."/>
            <person name="Gaora O.P."/>
            <person name="Hurley D."/>
            <person name="Bolton D."/>
            <person name="Fanning S."/>
        </authorList>
    </citation>
    <scope>NUCLEOTIDE SEQUENCE [LARGE SCALE GENOMIC DNA]</scope>
    <source>
        <strain evidence="2">DSM 8809</strain>
    </source>
</reference>
<protein>
    <recommendedName>
        <fullName evidence="3">Transglycosylase</fullName>
    </recommendedName>
</protein>
<evidence type="ECO:0000313" key="2">
    <source>
        <dbReference type="Proteomes" id="UP000182569"/>
    </source>
</evidence>
<gene>
    <name evidence="1" type="ORF">A7L45_13715</name>
</gene>
<name>A0A1J0GJE8_9CLOT</name>
<accession>A0A1J0GJE8</accession>
<dbReference type="EMBL" id="CP015756">
    <property type="protein sequence ID" value="APC41056.1"/>
    <property type="molecule type" value="Genomic_DNA"/>
</dbReference>
<proteinExistence type="predicted"/>
<dbReference type="Proteomes" id="UP000182569">
    <property type="component" value="Chromosome"/>
</dbReference>
<dbReference type="AlphaFoldDB" id="A0A1J0GJE8"/>
<evidence type="ECO:0008006" key="3">
    <source>
        <dbReference type="Google" id="ProtNLM"/>
    </source>
</evidence>